<protein>
    <submittedName>
        <fullName evidence="3">Helix-turn-helix domain-containing protein</fullName>
    </submittedName>
</protein>
<dbReference type="CDD" id="cd00093">
    <property type="entry name" value="HTH_XRE"/>
    <property type="match status" value="1"/>
</dbReference>
<dbReference type="Pfam" id="PF01381">
    <property type="entry name" value="HTH_3"/>
    <property type="match status" value="1"/>
</dbReference>
<dbReference type="PANTHER" id="PTHR46558">
    <property type="entry name" value="TRACRIPTIONAL REGULATORY PROTEIN-RELATED-RELATED"/>
    <property type="match status" value="1"/>
</dbReference>
<evidence type="ECO:0000313" key="4">
    <source>
        <dbReference type="Proteomes" id="UP000318939"/>
    </source>
</evidence>
<dbReference type="PANTHER" id="PTHR46558:SF4">
    <property type="entry name" value="DNA-BIDING PHAGE PROTEIN"/>
    <property type="match status" value="1"/>
</dbReference>
<dbReference type="Gene3D" id="1.10.260.40">
    <property type="entry name" value="lambda repressor-like DNA-binding domains"/>
    <property type="match status" value="1"/>
</dbReference>
<evidence type="ECO:0000256" key="1">
    <source>
        <dbReference type="ARBA" id="ARBA00023125"/>
    </source>
</evidence>
<feature type="domain" description="HTH cro/C1-type" evidence="2">
    <location>
        <begin position="16"/>
        <end position="70"/>
    </location>
</feature>
<keyword evidence="3" id="KW-0614">Plasmid</keyword>
<keyword evidence="4" id="KW-1185">Reference proteome</keyword>
<dbReference type="RefSeq" id="WP_142831617.1">
    <property type="nucleotide sequence ID" value="NZ_CP117268.1"/>
</dbReference>
<gene>
    <name evidence="3" type="ORF">PR018_19865</name>
</gene>
<proteinExistence type="predicted"/>
<sequence>MTKVPNAIDLQVGANMRFLRVRLGISQETLAEHLGVAFQQVQKYEKGANRISASKIVMTCRLFGCPIVHLFYGVEDVDLGAVTTPRAKDQSSTAIKAMKLFDTIPGKQRTALLALIRSLAVSDLASEDEDGSHD</sequence>
<organism evidence="3 4">
    <name type="scientific">Rhizobium rhododendri</name>
    <dbReference type="NCBI Taxonomy" id="2506430"/>
    <lineage>
        <taxon>Bacteria</taxon>
        <taxon>Pseudomonadati</taxon>
        <taxon>Pseudomonadota</taxon>
        <taxon>Alphaproteobacteria</taxon>
        <taxon>Hyphomicrobiales</taxon>
        <taxon>Rhizobiaceae</taxon>
        <taxon>Rhizobium/Agrobacterium group</taxon>
        <taxon>Rhizobium</taxon>
    </lineage>
</organism>
<geneLocation type="plasmid" evidence="3 4">
    <name>unnamed1</name>
</geneLocation>
<name>A0ABY8IRJ4_9HYPH</name>
<evidence type="ECO:0000313" key="3">
    <source>
        <dbReference type="EMBL" id="WFS25808.1"/>
    </source>
</evidence>
<dbReference type="EMBL" id="CP117268">
    <property type="protein sequence ID" value="WFS25808.1"/>
    <property type="molecule type" value="Genomic_DNA"/>
</dbReference>
<dbReference type="InterPro" id="IPR001387">
    <property type="entry name" value="Cro/C1-type_HTH"/>
</dbReference>
<dbReference type="InterPro" id="IPR010982">
    <property type="entry name" value="Lambda_DNA-bd_dom_sf"/>
</dbReference>
<reference evidence="3 4" key="2">
    <citation type="journal article" date="2023" name="MicrobiologyOpen">
        <title>Genomics of the tumorigenes clade of the family Rhizobiaceae and description of Rhizobium rhododendri sp. nov.</title>
        <authorList>
            <person name="Kuzmanovic N."/>
            <person name="diCenzo G.C."/>
            <person name="Bunk B."/>
            <person name="Sproeer C."/>
            <person name="Fruehling A."/>
            <person name="Neumann-Schaal M."/>
            <person name="Overmann J."/>
            <person name="Smalla K."/>
        </authorList>
    </citation>
    <scope>NUCLEOTIDE SEQUENCE [LARGE SCALE GENOMIC DNA]</scope>
    <source>
        <strain evidence="4">rho-6.2</strain>
        <plasmid evidence="3 4">unnamed1</plasmid>
    </source>
</reference>
<dbReference type="SMART" id="SM00530">
    <property type="entry name" value="HTH_XRE"/>
    <property type="match status" value="1"/>
</dbReference>
<dbReference type="Proteomes" id="UP000318939">
    <property type="component" value="Plasmid unnamed1"/>
</dbReference>
<accession>A0ABY8IRJ4</accession>
<dbReference type="SUPFAM" id="SSF47413">
    <property type="entry name" value="lambda repressor-like DNA-binding domains"/>
    <property type="match status" value="1"/>
</dbReference>
<keyword evidence="1" id="KW-0238">DNA-binding</keyword>
<evidence type="ECO:0000259" key="2">
    <source>
        <dbReference type="PROSITE" id="PS50943"/>
    </source>
</evidence>
<reference evidence="3 4" key="1">
    <citation type="journal article" date="2019" name="Phytopathology">
        <title>A Novel Group of Rhizobium tumorigenes-Like Agrobacteria Associated with Crown Gall Disease of Rhododendron and Blueberry.</title>
        <authorList>
            <person name="Kuzmanovic N."/>
            <person name="Behrens P."/>
            <person name="Idczak E."/>
            <person name="Wagner S."/>
            <person name="Gotz M."/>
            <person name="Sproer C."/>
            <person name="Bunk B."/>
            <person name="Overmann J."/>
            <person name="Smalla K."/>
        </authorList>
    </citation>
    <scope>NUCLEOTIDE SEQUENCE [LARGE SCALE GENOMIC DNA]</scope>
    <source>
        <strain evidence="4">rho-6.2</strain>
    </source>
</reference>
<dbReference type="PROSITE" id="PS50943">
    <property type="entry name" value="HTH_CROC1"/>
    <property type="match status" value="1"/>
</dbReference>